<feature type="transmembrane region" description="Helical" evidence="2">
    <location>
        <begin position="223"/>
        <end position="247"/>
    </location>
</feature>
<feature type="domain" description="DUF7703" evidence="3">
    <location>
        <begin position="218"/>
        <end position="280"/>
    </location>
</feature>
<evidence type="ECO:0000259" key="3">
    <source>
        <dbReference type="Pfam" id="PF24802"/>
    </source>
</evidence>
<evidence type="ECO:0000256" key="2">
    <source>
        <dbReference type="SAM" id="Phobius"/>
    </source>
</evidence>
<comment type="caution">
    <text evidence="4">The sequence shown here is derived from an EMBL/GenBank/DDBJ whole genome shotgun (WGS) entry which is preliminary data.</text>
</comment>
<proteinExistence type="predicted"/>
<evidence type="ECO:0000256" key="1">
    <source>
        <dbReference type="SAM" id="MobiDB-lite"/>
    </source>
</evidence>
<evidence type="ECO:0000313" key="4">
    <source>
        <dbReference type="EMBL" id="CAI6340745.1"/>
    </source>
</evidence>
<feature type="transmembrane region" description="Helical" evidence="2">
    <location>
        <begin position="47"/>
        <end position="67"/>
    </location>
</feature>
<sequence length="311" mass="35484">MVNFDIPDIKKDLPMSMTMAAFSGIAWYTAIELNLRFFHLFKRRKGIYFWSCVVCSWGILLHPLAILLADFQVIADTRIGIPLIYITWWIMTLSFSVVMWSRLHLIMPNSKYLRWVLYMMIFTTVFISIPSMVIGPMSQQPTPSGKRLVPFYNIWGKIENATWPLQESIISCLYIWYTHKNMRVSSRAHESLTSNSNSNASSSLPSAPSEYSASTYSKRFTQLMHHLIATNVMIIVLDAVLLGIVYAEMWYLQGNMKPAVYGIKLRIEFSILNRLVTLTQAGRNPVGSAPAPQPSFITKSPVATHSRSERV</sequence>
<organism evidence="4 5">
    <name type="scientific">Periconia digitata</name>
    <dbReference type="NCBI Taxonomy" id="1303443"/>
    <lineage>
        <taxon>Eukaryota</taxon>
        <taxon>Fungi</taxon>
        <taxon>Dikarya</taxon>
        <taxon>Ascomycota</taxon>
        <taxon>Pezizomycotina</taxon>
        <taxon>Dothideomycetes</taxon>
        <taxon>Pleosporomycetidae</taxon>
        <taxon>Pleosporales</taxon>
        <taxon>Massarineae</taxon>
        <taxon>Periconiaceae</taxon>
        <taxon>Periconia</taxon>
    </lineage>
</organism>
<accession>A0A9W4XU44</accession>
<dbReference type="Pfam" id="PF24802">
    <property type="entry name" value="DUF7703"/>
    <property type="match status" value="2"/>
</dbReference>
<feature type="compositionally biased region" description="Polar residues" evidence="1">
    <location>
        <begin position="295"/>
        <end position="305"/>
    </location>
</feature>
<keyword evidence="5" id="KW-1185">Reference proteome</keyword>
<feature type="domain" description="DUF7703" evidence="3">
    <location>
        <begin position="16"/>
        <end position="186"/>
    </location>
</feature>
<gene>
    <name evidence="4" type="ORF">PDIGIT_LOCUS13929</name>
</gene>
<dbReference type="PANTHER" id="PTHR37013">
    <property type="entry name" value="INTEGRAL MEMBRANE PROTEIN (AFU_ORTHOLOGUE AFUA_1G05950)-RELATED"/>
    <property type="match status" value="1"/>
</dbReference>
<feature type="region of interest" description="Disordered" evidence="1">
    <location>
        <begin position="284"/>
        <end position="311"/>
    </location>
</feature>
<evidence type="ECO:0000313" key="5">
    <source>
        <dbReference type="Proteomes" id="UP001152607"/>
    </source>
</evidence>
<feature type="transmembrane region" description="Helical" evidence="2">
    <location>
        <begin position="79"/>
        <end position="100"/>
    </location>
</feature>
<dbReference type="Proteomes" id="UP001152607">
    <property type="component" value="Unassembled WGS sequence"/>
</dbReference>
<keyword evidence="2" id="KW-1133">Transmembrane helix</keyword>
<keyword evidence="2" id="KW-0472">Membrane</keyword>
<protein>
    <recommendedName>
        <fullName evidence="3">DUF7703 domain-containing protein</fullName>
    </recommendedName>
</protein>
<feature type="transmembrane region" description="Helical" evidence="2">
    <location>
        <begin position="15"/>
        <end position="35"/>
    </location>
</feature>
<dbReference type="InterPro" id="IPR056120">
    <property type="entry name" value="DUF7703"/>
</dbReference>
<reference evidence="4" key="1">
    <citation type="submission" date="2023-01" db="EMBL/GenBank/DDBJ databases">
        <authorList>
            <person name="Van Ghelder C."/>
            <person name="Rancurel C."/>
        </authorList>
    </citation>
    <scope>NUCLEOTIDE SEQUENCE</scope>
    <source>
        <strain evidence="4">CNCM I-4278</strain>
    </source>
</reference>
<dbReference type="EMBL" id="CAOQHR010000011">
    <property type="protein sequence ID" value="CAI6340745.1"/>
    <property type="molecule type" value="Genomic_DNA"/>
</dbReference>
<dbReference type="AlphaFoldDB" id="A0A9W4XU44"/>
<feature type="transmembrane region" description="Helical" evidence="2">
    <location>
        <begin position="112"/>
        <end position="134"/>
    </location>
</feature>
<dbReference type="OrthoDB" id="405906at2759"/>
<keyword evidence="2" id="KW-0812">Transmembrane</keyword>
<name>A0A9W4XU44_9PLEO</name>
<dbReference type="PANTHER" id="PTHR37013:SF4">
    <property type="entry name" value="INTEGRAL MEMBRANE PROTEIN"/>
    <property type="match status" value="1"/>
</dbReference>